<reference evidence="2 3" key="1">
    <citation type="submission" date="2018-03" db="EMBL/GenBank/DDBJ databases">
        <title>Draft Genome Sequences of the Obligatory Marine Myxobacteria Enhygromyxa salina SWB007.</title>
        <authorList>
            <person name="Poehlein A."/>
            <person name="Moghaddam J.A."/>
            <person name="Harms H."/>
            <person name="Alanjari M."/>
            <person name="Koenig G.M."/>
            <person name="Daniel R."/>
            <person name="Schaeberle T.F."/>
        </authorList>
    </citation>
    <scope>NUCLEOTIDE SEQUENCE [LARGE SCALE GENOMIC DNA]</scope>
    <source>
        <strain evidence="2 3">SWB007</strain>
    </source>
</reference>
<gene>
    <name evidence="2" type="ORF">ENSA7_78380</name>
</gene>
<accession>A0A2S9XNP1</accession>
<proteinExistence type="predicted"/>
<organism evidence="2 3">
    <name type="scientific">Enhygromyxa salina</name>
    <dbReference type="NCBI Taxonomy" id="215803"/>
    <lineage>
        <taxon>Bacteria</taxon>
        <taxon>Pseudomonadati</taxon>
        <taxon>Myxococcota</taxon>
        <taxon>Polyangia</taxon>
        <taxon>Nannocystales</taxon>
        <taxon>Nannocystaceae</taxon>
        <taxon>Enhygromyxa</taxon>
    </lineage>
</organism>
<comment type="caution">
    <text evidence="2">The sequence shown here is derived from an EMBL/GenBank/DDBJ whole genome shotgun (WGS) entry which is preliminary data.</text>
</comment>
<dbReference type="EMBL" id="PVNL01000142">
    <property type="protein sequence ID" value="PRP94301.1"/>
    <property type="molecule type" value="Genomic_DNA"/>
</dbReference>
<evidence type="ECO:0000313" key="3">
    <source>
        <dbReference type="Proteomes" id="UP000238823"/>
    </source>
</evidence>
<feature type="transmembrane region" description="Helical" evidence="1">
    <location>
        <begin position="90"/>
        <end position="109"/>
    </location>
</feature>
<feature type="transmembrane region" description="Helical" evidence="1">
    <location>
        <begin position="63"/>
        <end position="84"/>
    </location>
</feature>
<evidence type="ECO:0000313" key="2">
    <source>
        <dbReference type="EMBL" id="PRP94301.1"/>
    </source>
</evidence>
<dbReference type="AlphaFoldDB" id="A0A2S9XNP1"/>
<dbReference type="Proteomes" id="UP000238823">
    <property type="component" value="Unassembled WGS sequence"/>
</dbReference>
<keyword evidence="1" id="KW-0472">Membrane</keyword>
<evidence type="ECO:0000256" key="1">
    <source>
        <dbReference type="SAM" id="Phobius"/>
    </source>
</evidence>
<name>A0A2S9XNP1_9BACT</name>
<keyword evidence="1" id="KW-1133">Transmembrane helix</keyword>
<keyword evidence="1" id="KW-0812">Transmembrane</keyword>
<protein>
    <submittedName>
        <fullName evidence="2">Uncharacterized protein</fullName>
    </submittedName>
</protein>
<sequence>MLMNSRASTTLAPEIHALLAKVDEAPPARMDASLGEHGFVGRVVALDGAVFLPIDPPETALQVLLPIAIGCVALLATIAVVLWFELGETAFMSALLGAALLGAGAHALLNRLGGRRLESTGILCVPDQLVMRTRTKVLSLPRVEVAKIEERMQVINVPKRGVTTAYQAVVVMRSGQQVVLAEFTTEGEPDLTFRASHVEGQFIGALVRYLIREWRDADSLPGTSSADRLPISRDFSR</sequence>